<dbReference type="Proteomes" id="UP001595773">
    <property type="component" value="Unassembled WGS sequence"/>
</dbReference>
<dbReference type="RefSeq" id="WP_230066713.1">
    <property type="nucleotide sequence ID" value="NZ_BAABLL010000008.1"/>
</dbReference>
<keyword evidence="2" id="KW-0560">Oxidoreductase</keyword>
<dbReference type="EC" id="1.-.-.-" evidence="2"/>
<evidence type="ECO:0000259" key="1">
    <source>
        <dbReference type="Pfam" id="PF03358"/>
    </source>
</evidence>
<dbReference type="InterPro" id="IPR005025">
    <property type="entry name" value="FMN_Rdtase-like_dom"/>
</dbReference>
<reference evidence="3" key="1">
    <citation type="journal article" date="2019" name="Int. J. Syst. Evol. Microbiol.">
        <title>The Global Catalogue of Microorganisms (GCM) 10K type strain sequencing project: providing services to taxonomists for standard genome sequencing and annotation.</title>
        <authorList>
            <consortium name="The Broad Institute Genomics Platform"/>
            <consortium name="The Broad Institute Genome Sequencing Center for Infectious Disease"/>
            <person name="Wu L."/>
            <person name="Ma J."/>
        </authorList>
    </citation>
    <scope>NUCLEOTIDE SEQUENCE [LARGE SCALE GENOMIC DNA]</scope>
    <source>
        <strain evidence="3">CGMCC 1.10698</strain>
    </source>
</reference>
<dbReference type="InterPro" id="IPR050712">
    <property type="entry name" value="NAD(P)H-dep_reductase"/>
</dbReference>
<name>A0ABV8R1Q2_9MICC</name>
<sequence length="192" mass="20687">MVKIAVILSSTRSGRAGEAVAHWVLAQATARGDADYELIDLADYALPEIDEAIPPAVGRYTEEHTKVWAGVVARFDGYVIVTPEYNHSFPGKLKNALDRVWAQWNDKVVGFVSYGVDGGIRAVEALRPVSASLRMADVGPAVALSSREDWSGFGGPFTPRAHQEQSLAGTLDAVVAWTNALHAMRTKVTIVA</sequence>
<comment type="caution">
    <text evidence="2">The sequence shown here is derived from an EMBL/GenBank/DDBJ whole genome shotgun (WGS) entry which is preliminary data.</text>
</comment>
<feature type="domain" description="NADPH-dependent FMN reductase-like" evidence="1">
    <location>
        <begin position="2"/>
        <end position="146"/>
    </location>
</feature>
<dbReference type="PANTHER" id="PTHR30543:SF21">
    <property type="entry name" value="NAD(P)H-DEPENDENT FMN REDUCTASE LOT6"/>
    <property type="match status" value="1"/>
</dbReference>
<keyword evidence="3" id="KW-1185">Reference proteome</keyword>
<protein>
    <submittedName>
        <fullName evidence="2">NADPH-dependent FMN reductase</fullName>
        <ecNumber evidence="2">1.-.-.-</ecNumber>
    </submittedName>
</protein>
<dbReference type="Gene3D" id="3.40.50.360">
    <property type="match status" value="1"/>
</dbReference>
<dbReference type="SUPFAM" id="SSF52218">
    <property type="entry name" value="Flavoproteins"/>
    <property type="match status" value="1"/>
</dbReference>
<accession>A0ABV8R1Q2</accession>
<evidence type="ECO:0000313" key="2">
    <source>
        <dbReference type="EMBL" id="MFC4266352.1"/>
    </source>
</evidence>
<dbReference type="EMBL" id="JBHSCQ010000020">
    <property type="protein sequence ID" value="MFC4266352.1"/>
    <property type="molecule type" value="Genomic_DNA"/>
</dbReference>
<gene>
    <name evidence="2" type="ORF">ACFOW9_12140</name>
</gene>
<evidence type="ECO:0000313" key="3">
    <source>
        <dbReference type="Proteomes" id="UP001595773"/>
    </source>
</evidence>
<dbReference type="InterPro" id="IPR029039">
    <property type="entry name" value="Flavoprotein-like_sf"/>
</dbReference>
<dbReference type="PANTHER" id="PTHR30543">
    <property type="entry name" value="CHROMATE REDUCTASE"/>
    <property type="match status" value="1"/>
</dbReference>
<proteinExistence type="predicted"/>
<dbReference type="Pfam" id="PF03358">
    <property type="entry name" value="FMN_red"/>
    <property type="match status" value="1"/>
</dbReference>
<dbReference type="GO" id="GO:0016491">
    <property type="term" value="F:oxidoreductase activity"/>
    <property type="evidence" value="ECO:0007669"/>
    <property type="project" value="UniProtKB-KW"/>
</dbReference>
<organism evidence="2 3">
    <name type="scientific">Arthrobacter cryoconiti</name>
    <dbReference type="NCBI Taxonomy" id="748907"/>
    <lineage>
        <taxon>Bacteria</taxon>
        <taxon>Bacillati</taxon>
        <taxon>Actinomycetota</taxon>
        <taxon>Actinomycetes</taxon>
        <taxon>Micrococcales</taxon>
        <taxon>Micrococcaceae</taxon>
        <taxon>Arthrobacter</taxon>
    </lineage>
</organism>